<dbReference type="SMART" id="SM00320">
    <property type="entry name" value="WD40"/>
    <property type="match status" value="3"/>
</dbReference>
<dbReference type="SUPFAM" id="SSF50978">
    <property type="entry name" value="WD40 repeat-like"/>
    <property type="match status" value="1"/>
</dbReference>
<dbReference type="AlphaFoldDB" id="A0A1J9RAF5"/>
<evidence type="ECO:0000313" key="2">
    <source>
        <dbReference type="EMBL" id="OJD25503.1"/>
    </source>
</evidence>
<reference evidence="2 3" key="1">
    <citation type="submission" date="2015-08" db="EMBL/GenBank/DDBJ databases">
        <title>Emmonsia species relationships and genome sequence.</title>
        <authorList>
            <person name="Cuomo C.A."/>
            <person name="Schwartz I.S."/>
            <person name="Kenyon C."/>
            <person name="De Hoog G.S."/>
            <person name="Govender N.P."/>
            <person name="Botha A."/>
            <person name="Moreno L."/>
            <person name="De Vries M."/>
            <person name="Munoz J.F."/>
            <person name="Stielow J.B."/>
        </authorList>
    </citation>
    <scope>NUCLEOTIDE SEQUENCE [LARGE SCALE GENOMIC DNA]</scope>
    <source>
        <strain evidence="2 3">EI222</strain>
    </source>
</reference>
<dbReference type="Gene3D" id="2.130.10.10">
    <property type="entry name" value="YVTN repeat-like/Quinoprotein amine dehydrogenase"/>
    <property type="match status" value="1"/>
</dbReference>
<dbReference type="OrthoDB" id="674604at2759"/>
<dbReference type="PANTHER" id="PTHR19879:SF9">
    <property type="entry name" value="TRANSCRIPTION INITIATION FACTOR TFIID SUBUNIT 5"/>
    <property type="match status" value="1"/>
</dbReference>
<dbReference type="Proteomes" id="UP000242791">
    <property type="component" value="Unassembled WGS sequence"/>
</dbReference>
<keyword evidence="1" id="KW-0853">WD repeat</keyword>
<evidence type="ECO:0000313" key="3">
    <source>
        <dbReference type="Proteomes" id="UP000242791"/>
    </source>
</evidence>
<keyword evidence="3" id="KW-1185">Reference proteome</keyword>
<dbReference type="VEuPathDB" id="FungiDB:ACJ73_03126"/>
<organism evidence="2 3">
    <name type="scientific">Blastomyces percursus</name>
    <dbReference type="NCBI Taxonomy" id="1658174"/>
    <lineage>
        <taxon>Eukaryota</taxon>
        <taxon>Fungi</taxon>
        <taxon>Dikarya</taxon>
        <taxon>Ascomycota</taxon>
        <taxon>Pezizomycotina</taxon>
        <taxon>Eurotiomycetes</taxon>
        <taxon>Eurotiomycetidae</taxon>
        <taxon>Onygenales</taxon>
        <taxon>Ajellomycetaceae</taxon>
        <taxon>Blastomyces</taxon>
    </lineage>
</organism>
<protein>
    <submittedName>
        <fullName evidence="2">Uncharacterized protein</fullName>
    </submittedName>
</protein>
<evidence type="ECO:0000256" key="1">
    <source>
        <dbReference type="PROSITE-ProRule" id="PRU00221"/>
    </source>
</evidence>
<comment type="caution">
    <text evidence="2">The sequence shown here is derived from an EMBL/GenBank/DDBJ whole genome shotgun (WGS) entry which is preliminary data.</text>
</comment>
<sequence>MSNILTKDIYGLKLPGPLAILPQPCSIARCYWINHLLVTDLTLFKDEKIYVFLRDHILHWLESLGLLGKVAEGVYLIVTRVTALDSVGLSMTTWMDNGIIRIKFSPAKQLLVSGSLFRTIITLWDPETEKSFATGWSRTGEARNFAPNGQLLATGDRSGVIRLWDVSTKICLANLGRHHAGMIYDIQFLPDGQLFAFTSDDGIVRFWDLASNAPRNYFRVAE</sequence>
<dbReference type="STRING" id="1658174.A0A1J9RAF5"/>
<accession>A0A1J9RAF5</accession>
<gene>
    <name evidence="2" type="ORF">ACJ73_03126</name>
</gene>
<dbReference type="PROSITE" id="PS50082">
    <property type="entry name" value="WD_REPEATS_2"/>
    <property type="match status" value="2"/>
</dbReference>
<dbReference type="EMBL" id="LGTZ01000364">
    <property type="protein sequence ID" value="OJD25503.1"/>
    <property type="molecule type" value="Genomic_DNA"/>
</dbReference>
<feature type="repeat" description="WD" evidence="1">
    <location>
        <begin position="145"/>
        <end position="174"/>
    </location>
</feature>
<proteinExistence type="predicted"/>
<dbReference type="InterPro" id="IPR015943">
    <property type="entry name" value="WD40/YVTN_repeat-like_dom_sf"/>
</dbReference>
<dbReference type="Pfam" id="PF00400">
    <property type="entry name" value="WD40"/>
    <property type="match status" value="2"/>
</dbReference>
<name>A0A1J9RAF5_9EURO</name>
<dbReference type="PANTHER" id="PTHR19879">
    <property type="entry name" value="TRANSCRIPTION INITIATION FACTOR TFIID"/>
    <property type="match status" value="1"/>
</dbReference>
<feature type="repeat" description="WD" evidence="1">
    <location>
        <begin position="176"/>
        <end position="217"/>
    </location>
</feature>
<dbReference type="InterPro" id="IPR001680">
    <property type="entry name" value="WD40_rpt"/>
</dbReference>
<dbReference type="InterPro" id="IPR036322">
    <property type="entry name" value="WD40_repeat_dom_sf"/>
</dbReference>
<dbReference type="PROSITE" id="PS50294">
    <property type="entry name" value="WD_REPEATS_REGION"/>
    <property type="match status" value="1"/>
</dbReference>